<dbReference type="AlphaFoldDB" id="A0A2P6MZK0"/>
<feature type="domain" description="At2g23090-like zinc-binding" evidence="3">
    <location>
        <begin position="39"/>
        <end position="75"/>
    </location>
</feature>
<dbReference type="Proteomes" id="UP000241769">
    <property type="component" value="Unassembled WGS sequence"/>
</dbReference>
<evidence type="ECO:0000313" key="5">
    <source>
        <dbReference type="Proteomes" id="UP000241769"/>
    </source>
</evidence>
<dbReference type="EMBL" id="MDYQ01000279">
    <property type="protein sequence ID" value="PRP77127.1"/>
    <property type="molecule type" value="Genomic_DNA"/>
</dbReference>
<evidence type="ECO:0000313" key="4">
    <source>
        <dbReference type="EMBL" id="PRP77127.1"/>
    </source>
</evidence>
<dbReference type="InterPro" id="IPR039438">
    <property type="entry name" value="At2g23090-like_Znf"/>
</dbReference>
<evidence type="ECO:0000259" key="3">
    <source>
        <dbReference type="Pfam" id="PF12907"/>
    </source>
</evidence>
<sequence>MPSGNGAKAAQRRERVAAQKNDSGPKSQLKSNEKALTIKCKICMQTFLGTTAAKSLKEHSDNKHPKNAFAECFDSAPPS</sequence>
<feature type="compositionally biased region" description="Polar residues" evidence="1">
    <location>
        <begin position="20"/>
        <end position="30"/>
    </location>
</feature>
<feature type="domain" description="Small EDRK-rich factor-like N-terminal" evidence="2">
    <location>
        <begin position="4"/>
        <end position="36"/>
    </location>
</feature>
<feature type="region of interest" description="Disordered" evidence="1">
    <location>
        <begin position="1"/>
        <end position="31"/>
    </location>
</feature>
<dbReference type="InterPro" id="IPR007513">
    <property type="entry name" value="SERF-like_N"/>
</dbReference>
<evidence type="ECO:0000259" key="2">
    <source>
        <dbReference type="Pfam" id="PF04419"/>
    </source>
</evidence>
<gene>
    <name evidence="4" type="ORF">PROFUN_14541</name>
</gene>
<dbReference type="InterPro" id="IPR026939">
    <property type="entry name" value="ZNF706/At2g23090_sf"/>
</dbReference>
<evidence type="ECO:0000256" key="1">
    <source>
        <dbReference type="SAM" id="MobiDB-lite"/>
    </source>
</evidence>
<organism evidence="4 5">
    <name type="scientific">Planoprotostelium fungivorum</name>
    <dbReference type="NCBI Taxonomy" id="1890364"/>
    <lineage>
        <taxon>Eukaryota</taxon>
        <taxon>Amoebozoa</taxon>
        <taxon>Evosea</taxon>
        <taxon>Variosea</taxon>
        <taxon>Cavosteliida</taxon>
        <taxon>Cavosteliaceae</taxon>
        <taxon>Planoprotostelium</taxon>
    </lineage>
</organism>
<dbReference type="OrthoDB" id="370932at2759"/>
<comment type="caution">
    <text evidence="4">The sequence shown here is derived from an EMBL/GenBank/DDBJ whole genome shotgun (WGS) entry which is preliminary data.</text>
</comment>
<accession>A0A2P6MZK0</accession>
<feature type="region of interest" description="Disordered" evidence="1">
    <location>
        <begin position="56"/>
        <end position="79"/>
    </location>
</feature>
<dbReference type="PANTHER" id="PTHR33788">
    <property type="entry name" value="OS07G0114300 PROTEIN"/>
    <property type="match status" value="1"/>
</dbReference>
<name>A0A2P6MZK0_9EUKA</name>
<dbReference type="Pfam" id="PF12907">
    <property type="entry name" value="zf-met2"/>
    <property type="match status" value="1"/>
</dbReference>
<dbReference type="Gene3D" id="4.10.1050.10">
    <property type="entry name" value="At2g23090-like"/>
    <property type="match status" value="1"/>
</dbReference>
<proteinExistence type="predicted"/>
<keyword evidence="5" id="KW-1185">Reference proteome</keyword>
<dbReference type="SUPFAM" id="SSF118359">
    <property type="entry name" value="Expressed protein At2g23090/F21P24.15"/>
    <property type="match status" value="1"/>
</dbReference>
<dbReference type="PANTHER" id="PTHR33788:SF1">
    <property type="entry name" value="ZINC-BINDING PROTEIN"/>
    <property type="match status" value="1"/>
</dbReference>
<protein>
    <submittedName>
        <fullName evidence="4">Uncharacterized protein</fullName>
    </submittedName>
</protein>
<dbReference type="InParanoid" id="A0A2P6MZK0"/>
<reference evidence="4 5" key="1">
    <citation type="journal article" date="2018" name="Genome Biol. Evol.">
        <title>Multiple Roots of Fruiting Body Formation in Amoebozoa.</title>
        <authorList>
            <person name="Hillmann F."/>
            <person name="Forbes G."/>
            <person name="Novohradska S."/>
            <person name="Ferling I."/>
            <person name="Riege K."/>
            <person name="Groth M."/>
            <person name="Westermann M."/>
            <person name="Marz M."/>
            <person name="Spaller T."/>
            <person name="Winckler T."/>
            <person name="Schaap P."/>
            <person name="Glockner G."/>
        </authorList>
    </citation>
    <scope>NUCLEOTIDE SEQUENCE [LARGE SCALE GENOMIC DNA]</scope>
    <source>
        <strain evidence="4 5">Jena</strain>
    </source>
</reference>
<dbReference type="InterPro" id="IPR039713">
    <property type="entry name" value="At2g23090-like"/>
</dbReference>
<dbReference type="Pfam" id="PF04419">
    <property type="entry name" value="SERF-like_N"/>
    <property type="match status" value="1"/>
</dbReference>